<evidence type="ECO:0000259" key="10">
    <source>
        <dbReference type="Pfam" id="PF17766"/>
    </source>
</evidence>
<feature type="active site" description="Charge relay system" evidence="6 7">
    <location>
        <position position="291"/>
    </location>
</feature>
<evidence type="ECO:0000259" key="8">
    <source>
        <dbReference type="Pfam" id="PF00082"/>
    </source>
</evidence>
<dbReference type="OMA" id="PRTTESW"/>
<keyword evidence="2 7" id="KW-0645">Protease</keyword>
<dbReference type="Gramene" id="RZC71489">
    <property type="protein sequence ID" value="RZC71489"/>
    <property type="gene ID" value="C5167_034694"/>
</dbReference>
<evidence type="ECO:0000256" key="1">
    <source>
        <dbReference type="ARBA" id="ARBA00011073"/>
    </source>
</evidence>
<dbReference type="InterPro" id="IPR041469">
    <property type="entry name" value="Subtilisin-like_FN3"/>
</dbReference>
<dbReference type="Gene3D" id="3.40.50.200">
    <property type="entry name" value="Peptidase S8/S53 domain"/>
    <property type="match status" value="1"/>
</dbReference>
<evidence type="ECO:0000256" key="4">
    <source>
        <dbReference type="ARBA" id="ARBA00022801"/>
    </source>
</evidence>
<proteinExistence type="inferred from homology"/>
<feature type="active site" description="Charge relay system" evidence="6 7">
    <location>
        <position position="230"/>
    </location>
</feature>
<organism evidence="11 12">
    <name type="scientific">Papaver somniferum</name>
    <name type="common">Opium poppy</name>
    <dbReference type="NCBI Taxonomy" id="3469"/>
    <lineage>
        <taxon>Eukaryota</taxon>
        <taxon>Viridiplantae</taxon>
        <taxon>Streptophyta</taxon>
        <taxon>Embryophyta</taxon>
        <taxon>Tracheophyta</taxon>
        <taxon>Spermatophyta</taxon>
        <taxon>Magnoliopsida</taxon>
        <taxon>Ranunculales</taxon>
        <taxon>Papaveraceae</taxon>
        <taxon>Papaveroideae</taxon>
        <taxon>Papaver</taxon>
    </lineage>
</organism>
<dbReference type="GO" id="GO:0006508">
    <property type="term" value="P:proteolysis"/>
    <property type="evidence" value="ECO:0007669"/>
    <property type="project" value="UniProtKB-KW"/>
</dbReference>
<dbReference type="InterPro" id="IPR034197">
    <property type="entry name" value="Peptidases_S8_3"/>
</dbReference>
<feature type="active site" description="Charge relay system" evidence="6 7">
    <location>
        <position position="637"/>
    </location>
</feature>
<accession>A0A4Y7KHQ1</accession>
<dbReference type="Proteomes" id="UP000316621">
    <property type="component" value="Chromosome 7"/>
</dbReference>
<dbReference type="Gene3D" id="2.60.40.2310">
    <property type="match status" value="1"/>
</dbReference>
<keyword evidence="4 7" id="KW-0378">Hydrolase</keyword>
<evidence type="ECO:0000256" key="5">
    <source>
        <dbReference type="ARBA" id="ARBA00022825"/>
    </source>
</evidence>
<dbReference type="AlphaFoldDB" id="A0A4Y7KHQ1"/>
<dbReference type="InterPro" id="IPR045051">
    <property type="entry name" value="SBT"/>
</dbReference>
<evidence type="ECO:0000256" key="2">
    <source>
        <dbReference type="ARBA" id="ARBA00022670"/>
    </source>
</evidence>
<dbReference type="CDD" id="cd02120">
    <property type="entry name" value="PA_subtilisin_like"/>
    <property type="match status" value="1"/>
</dbReference>
<protein>
    <recommendedName>
        <fullName evidence="13">Subtilisin-like protease fibronectin type-III domain-containing protein</fullName>
    </recommendedName>
</protein>
<feature type="domain" description="Subtilisin-like protease fibronectin type-III" evidence="10">
    <location>
        <begin position="741"/>
        <end position="840"/>
    </location>
</feature>
<dbReference type="CDD" id="cd04852">
    <property type="entry name" value="Peptidases_S8_3"/>
    <property type="match status" value="1"/>
</dbReference>
<evidence type="ECO:0000313" key="12">
    <source>
        <dbReference type="Proteomes" id="UP000316621"/>
    </source>
</evidence>
<name>A0A4Y7KHQ1_PAPSO</name>
<keyword evidence="5 7" id="KW-0720">Serine protease</keyword>
<comment type="similarity">
    <text evidence="1 7">Belongs to the peptidase S8 family.</text>
</comment>
<dbReference type="Pfam" id="PF17766">
    <property type="entry name" value="fn3_6"/>
    <property type="match status" value="1"/>
</dbReference>
<dbReference type="InterPro" id="IPR000209">
    <property type="entry name" value="Peptidase_S8/S53_dom"/>
</dbReference>
<dbReference type="PROSITE" id="PS51892">
    <property type="entry name" value="SUBTILASE"/>
    <property type="match status" value="1"/>
</dbReference>
<dbReference type="PRINTS" id="PR00723">
    <property type="entry name" value="SUBTILISIN"/>
</dbReference>
<sequence length="842" mass="92187">MDIIISSVFHMEKEHIHQPKNGADCRFTRGCSNGRGSKRGRISAASSSVGFEVWVQTTEFKKDRTWVVFFTDEITQYSVFSAKFEFESVKFVELEQIKASITLPCFALHDDRKVYIVYMGSLPSETEYVPTSHHHSILQEILEGNSLATDVIAHSYKGSFNGFAAKLTEQEAQKLSGNSLTSSSFTCIYNSLLDNKLKKHDCVSVCRNEGYKTAKRVHTVESDIIVGVIDSGIWPESASFSDEGFGPPPKKWKGVCAGGQNFTCNNKLIGARVYAKEVGDSFPSARDIKGHGTHTASIAAGNMIKDASFYDVAKGTARGAVPSARIAVYKICRSRLEDECYSHDILAGFDDAIADGVDILSLSMRSWPPTVFYEDPYAIGAFHAIEKDILTSQGAGNAGSPQTVLSTAPWMFTVGATITDRHLVTIVVLGNEKTLVGNGVNAFNLNGTKFPLYMVTMFQTVNVQTHQFEIELLQFQILNNMLHNIFRSCGQLCLDRKLVKGKILICDLVYGGAEDLNSGAIGTVFIDNEFSDDGSAVYPMSATQLSGKAGEYVKSYFNSTRNPVATILKTESIRDHRAPRVASFSSCGPNKIMPDIIKPDIVAPGVDILAAFSAVVNPADFSNAAWSVNYTFLYGTSMSCPRAGAAAYVKSFHPDWPASFIKSALMTTVFDMIHTGDPGREFSYGSGQIDPLKAINPGLVYHTSTEDYISMLCNVGLDAKKIRLITNRNCPSKIRPGSARNLNYPSLGAHIVAHKPFKLTFRRTVTNVGNPHSTYHATIRADNNRINVTVNPNVLSFKSLTQRKSFVVTVVGDAFDYSETASGSLVWSDGNHTVRSPLVVYT</sequence>
<dbReference type="InterPro" id="IPR010259">
    <property type="entry name" value="S8pro/Inhibitor_I9"/>
</dbReference>
<dbReference type="SUPFAM" id="SSF52743">
    <property type="entry name" value="Subtilisin-like"/>
    <property type="match status" value="1"/>
</dbReference>
<evidence type="ECO:0000256" key="6">
    <source>
        <dbReference type="PIRSR" id="PIRSR615500-1"/>
    </source>
</evidence>
<gene>
    <name evidence="11" type="ORF">C5167_034694</name>
</gene>
<dbReference type="InterPro" id="IPR036852">
    <property type="entry name" value="Peptidase_S8/S53_dom_sf"/>
</dbReference>
<dbReference type="PANTHER" id="PTHR10795">
    <property type="entry name" value="PROPROTEIN CONVERTASE SUBTILISIN/KEXIN"/>
    <property type="match status" value="1"/>
</dbReference>
<dbReference type="Pfam" id="PF05922">
    <property type="entry name" value="Inhibitor_I9"/>
    <property type="match status" value="1"/>
</dbReference>
<feature type="domain" description="Inhibitor I9" evidence="9">
    <location>
        <begin position="114"/>
        <end position="177"/>
    </location>
</feature>
<dbReference type="InterPro" id="IPR037045">
    <property type="entry name" value="S8pro/Inhibitor_I9_sf"/>
</dbReference>
<reference evidence="11 12" key="1">
    <citation type="journal article" date="2018" name="Science">
        <title>The opium poppy genome and morphinan production.</title>
        <authorList>
            <person name="Guo L."/>
            <person name="Winzer T."/>
            <person name="Yang X."/>
            <person name="Li Y."/>
            <person name="Ning Z."/>
            <person name="He Z."/>
            <person name="Teodor R."/>
            <person name="Lu Y."/>
            <person name="Bowser T.A."/>
            <person name="Graham I.A."/>
            <person name="Ye K."/>
        </authorList>
    </citation>
    <scope>NUCLEOTIDE SEQUENCE [LARGE SCALE GENOMIC DNA]</scope>
    <source>
        <strain evidence="12">cv. HN1</strain>
        <tissue evidence="11">Leaves</tissue>
    </source>
</reference>
<evidence type="ECO:0008006" key="13">
    <source>
        <dbReference type="Google" id="ProtNLM"/>
    </source>
</evidence>
<dbReference type="Pfam" id="PF00082">
    <property type="entry name" value="Peptidase_S8"/>
    <property type="match status" value="1"/>
</dbReference>
<dbReference type="GO" id="GO:0004252">
    <property type="term" value="F:serine-type endopeptidase activity"/>
    <property type="evidence" value="ECO:0007669"/>
    <property type="project" value="UniProtKB-UniRule"/>
</dbReference>
<dbReference type="EMBL" id="CM010721">
    <property type="protein sequence ID" value="RZC71489.1"/>
    <property type="molecule type" value="Genomic_DNA"/>
</dbReference>
<dbReference type="Gene3D" id="3.30.70.80">
    <property type="entry name" value="Peptidase S8 propeptide/proteinase inhibitor I9"/>
    <property type="match status" value="1"/>
</dbReference>
<evidence type="ECO:0000256" key="3">
    <source>
        <dbReference type="ARBA" id="ARBA00022729"/>
    </source>
</evidence>
<keyword evidence="12" id="KW-1185">Reference proteome</keyword>
<dbReference type="InterPro" id="IPR015500">
    <property type="entry name" value="Peptidase_S8_subtilisin-rel"/>
</dbReference>
<keyword evidence="3" id="KW-0732">Signal</keyword>
<feature type="domain" description="Peptidase S8/S53" evidence="8">
    <location>
        <begin position="222"/>
        <end position="687"/>
    </location>
</feature>
<evidence type="ECO:0000313" key="11">
    <source>
        <dbReference type="EMBL" id="RZC71489.1"/>
    </source>
</evidence>
<dbReference type="Gene3D" id="3.50.30.30">
    <property type="match status" value="1"/>
</dbReference>
<evidence type="ECO:0000259" key="9">
    <source>
        <dbReference type="Pfam" id="PF05922"/>
    </source>
</evidence>
<evidence type="ECO:0000256" key="7">
    <source>
        <dbReference type="PROSITE-ProRule" id="PRU01240"/>
    </source>
</evidence>